<feature type="domain" description="DnaD N-terminal" evidence="4">
    <location>
        <begin position="17"/>
        <end position="115"/>
    </location>
</feature>
<evidence type="ECO:0000259" key="3">
    <source>
        <dbReference type="Pfam" id="PF07261"/>
    </source>
</evidence>
<dbReference type="InterPro" id="IPR006343">
    <property type="entry name" value="DnaB/C_C"/>
</dbReference>
<dbReference type="InterPro" id="IPR053162">
    <property type="entry name" value="DnaD"/>
</dbReference>
<feature type="region of interest" description="Disordered" evidence="2">
    <location>
        <begin position="207"/>
        <end position="232"/>
    </location>
</feature>
<dbReference type="RefSeq" id="WP_275116518.1">
    <property type="nucleotide sequence ID" value="NZ_JAOTPO010000001.1"/>
</dbReference>
<dbReference type="SUPFAM" id="SSF158499">
    <property type="entry name" value="DnaD domain-like"/>
    <property type="match status" value="1"/>
</dbReference>
<dbReference type="PANTHER" id="PTHR37293">
    <property type="entry name" value="PHAGE REPLICATION PROTEIN-RELATED"/>
    <property type="match status" value="1"/>
</dbReference>
<evidence type="ECO:0000256" key="2">
    <source>
        <dbReference type="SAM" id="MobiDB-lite"/>
    </source>
</evidence>
<dbReference type="Gene3D" id="1.10.10.10">
    <property type="entry name" value="Winged helix-like DNA-binding domain superfamily/Winged helix DNA-binding domain"/>
    <property type="match status" value="1"/>
</dbReference>
<accession>A0ABT5VBP7</accession>
<dbReference type="EMBL" id="JAOTPO010000001">
    <property type="protein sequence ID" value="MDE5411883.1"/>
    <property type="molecule type" value="Genomic_DNA"/>
</dbReference>
<gene>
    <name evidence="5" type="ORF">N7Z68_00620</name>
</gene>
<dbReference type="InterPro" id="IPR053843">
    <property type="entry name" value="DnaD_N"/>
</dbReference>
<dbReference type="PANTHER" id="PTHR37293:SF6">
    <property type="entry name" value="DNA REPLICATION PROTEIN DNAD"/>
    <property type="match status" value="1"/>
</dbReference>
<dbReference type="Pfam" id="PF21984">
    <property type="entry name" value="DnaD_N"/>
    <property type="match status" value="1"/>
</dbReference>
<proteinExistence type="inferred from homology"/>
<comment type="similarity">
    <text evidence="1">Belongs to the DnaB/DnaD family.</text>
</comment>
<reference evidence="5" key="1">
    <citation type="submission" date="2024-05" db="EMBL/GenBank/DDBJ databases">
        <title>Alkalihalobacillus sp. strain MEB203 novel alkaliphilic bacterium from Lonar Lake, India.</title>
        <authorList>
            <person name="Joshi A."/>
            <person name="Thite S."/>
            <person name="Mengade P."/>
        </authorList>
    </citation>
    <scope>NUCLEOTIDE SEQUENCE</scope>
    <source>
        <strain evidence="5">MEB 203</strain>
    </source>
</reference>
<name>A0ABT5VBP7_9BACI</name>
<evidence type="ECO:0000313" key="6">
    <source>
        <dbReference type="Proteomes" id="UP001148125"/>
    </source>
</evidence>
<dbReference type="Proteomes" id="UP001148125">
    <property type="component" value="Unassembled WGS sequence"/>
</dbReference>
<evidence type="ECO:0000313" key="5">
    <source>
        <dbReference type="EMBL" id="MDE5411883.1"/>
    </source>
</evidence>
<evidence type="ECO:0000256" key="1">
    <source>
        <dbReference type="ARBA" id="ARBA00093462"/>
    </source>
</evidence>
<dbReference type="InterPro" id="IPR034829">
    <property type="entry name" value="DnaD-like_sf"/>
</dbReference>
<protein>
    <submittedName>
        <fullName evidence="5">DnaD domain-containing protein</fullName>
    </submittedName>
</protein>
<dbReference type="Pfam" id="PF07261">
    <property type="entry name" value="DnaB_2"/>
    <property type="match status" value="1"/>
</dbReference>
<evidence type="ECO:0000259" key="4">
    <source>
        <dbReference type="Pfam" id="PF21984"/>
    </source>
</evidence>
<keyword evidence="6" id="KW-1185">Reference proteome</keyword>
<organism evidence="5 6">
    <name type="scientific">Alkalihalobacterium chitinilyticum</name>
    <dbReference type="NCBI Taxonomy" id="2980103"/>
    <lineage>
        <taxon>Bacteria</taxon>
        <taxon>Bacillati</taxon>
        <taxon>Bacillota</taxon>
        <taxon>Bacilli</taxon>
        <taxon>Bacillales</taxon>
        <taxon>Bacillaceae</taxon>
        <taxon>Alkalihalobacterium</taxon>
    </lineage>
</organism>
<sequence length="232" mass="27576">MNKRFLMQWITEGQLSVPKLLLKNYRKIGLNEEEFVLLLQVYDFLSEQHPFPTPEDLSERGPSSSECATILGQLLKKGYLSIEEHVDENGILFESYSIDPLWEKLIHVMTNEKIEQENELKKQEEFNIYTVFEQEFSRPLSPIECETLAMWLDQDHHSPEIIRAALRESVVSGKLNFRYIDRILFEWKKNGVQTLQQARAYGEKFRKYQQSKQPTQEKRKVEPFPTYNWLEK</sequence>
<dbReference type="NCBIfam" id="TIGR01446">
    <property type="entry name" value="DnaD_dom"/>
    <property type="match status" value="1"/>
</dbReference>
<feature type="domain" description="DnaB/C C-terminal" evidence="3">
    <location>
        <begin position="130"/>
        <end position="201"/>
    </location>
</feature>
<dbReference type="Gene3D" id="1.10.10.630">
    <property type="entry name" value="DnaD domain-like"/>
    <property type="match status" value="1"/>
</dbReference>
<dbReference type="InterPro" id="IPR036388">
    <property type="entry name" value="WH-like_DNA-bd_sf"/>
</dbReference>
<comment type="caution">
    <text evidence="5">The sequence shown here is derived from an EMBL/GenBank/DDBJ whole genome shotgun (WGS) entry which is preliminary data.</text>
</comment>